<feature type="region of interest" description="Disordered" evidence="1">
    <location>
        <begin position="137"/>
        <end position="161"/>
    </location>
</feature>
<protein>
    <submittedName>
        <fullName evidence="2">Uncharacterized protein</fullName>
    </submittedName>
</protein>
<keyword evidence="3" id="KW-1185">Reference proteome</keyword>
<dbReference type="Proteomes" id="UP000559027">
    <property type="component" value="Unassembled WGS sequence"/>
</dbReference>
<proteinExistence type="predicted"/>
<dbReference type="EMBL" id="JAACJO010000013">
    <property type="protein sequence ID" value="KAF5351142.1"/>
    <property type="molecule type" value="Genomic_DNA"/>
</dbReference>
<dbReference type="AlphaFoldDB" id="A0A8H5D2T9"/>
<feature type="compositionally biased region" description="Basic and acidic residues" evidence="1">
    <location>
        <begin position="137"/>
        <end position="153"/>
    </location>
</feature>
<evidence type="ECO:0000256" key="1">
    <source>
        <dbReference type="SAM" id="MobiDB-lite"/>
    </source>
</evidence>
<organism evidence="2 3">
    <name type="scientific">Leucocoprinus leucothites</name>
    <dbReference type="NCBI Taxonomy" id="201217"/>
    <lineage>
        <taxon>Eukaryota</taxon>
        <taxon>Fungi</taxon>
        <taxon>Dikarya</taxon>
        <taxon>Basidiomycota</taxon>
        <taxon>Agaricomycotina</taxon>
        <taxon>Agaricomycetes</taxon>
        <taxon>Agaricomycetidae</taxon>
        <taxon>Agaricales</taxon>
        <taxon>Agaricineae</taxon>
        <taxon>Agaricaceae</taxon>
        <taxon>Leucocoprinus</taxon>
    </lineage>
</organism>
<comment type="caution">
    <text evidence="2">The sequence shown here is derived from an EMBL/GenBank/DDBJ whole genome shotgun (WGS) entry which is preliminary data.</text>
</comment>
<sequence length="161" mass="18286">MALLAVYVSGLMYSAQLIVVEYAFFTELLTLNLDLNQNNQLFCPCIHQQLVLWLISLSLSPNSPCQSTRFLTTLPLTSVTSFRKLTDYFSGGTPDTKNTPVIVKYAPFKRPRLRHPELDYSRENRIYIQWQDRHLASSHEPDAAMDSSARDPPPDAILEPA</sequence>
<reference evidence="2 3" key="1">
    <citation type="journal article" date="2020" name="ISME J.">
        <title>Uncovering the hidden diversity of litter-decomposition mechanisms in mushroom-forming fungi.</title>
        <authorList>
            <person name="Floudas D."/>
            <person name="Bentzer J."/>
            <person name="Ahren D."/>
            <person name="Johansson T."/>
            <person name="Persson P."/>
            <person name="Tunlid A."/>
        </authorList>
    </citation>
    <scope>NUCLEOTIDE SEQUENCE [LARGE SCALE GENOMIC DNA]</scope>
    <source>
        <strain evidence="2 3">CBS 146.42</strain>
    </source>
</reference>
<name>A0A8H5D2T9_9AGAR</name>
<evidence type="ECO:0000313" key="2">
    <source>
        <dbReference type="EMBL" id="KAF5351142.1"/>
    </source>
</evidence>
<accession>A0A8H5D2T9</accession>
<evidence type="ECO:0000313" key="3">
    <source>
        <dbReference type="Proteomes" id="UP000559027"/>
    </source>
</evidence>
<gene>
    <name evidence="2" type="ORF">D9756_008259</name>
</gene>